<dbReference type="SUPFAM" id="SSF56112">
    <property type="entry name" value="Protein kinase-like (PK-like)"/>
    <property type="match status" value="2"/>
</dbReference>
<name>A0A2T7NJS0_POMCA</name>
<accession>A0A2T7NJS0</accession>
<dbReference type="PROSITE" id="PS50011">
    <property type="entry name" value="PROTEIN_KINASE_DOM"/>
    <property type="match status" value="2"/>
</dbReference>
<keyword evidence="1" id="KW-0547">Nucleotide-binding</keyword>
<gene>
    <name evidence="5" type="ORF">C0Q70_19582</name>
</gene>
<keyword evidence="2" id="KW-0067">ATP-binding</keyword>
<dbReference type="GO" id="GO:0005524">
    <property type="term" value="F:ATP binding"/>
    <property type="evidence" value="ECO:0007669"/>
    <property type="project" value="UniProtKB-KW"/>
</dbReference>
<feature type="compositionally biased region" description="Basic and acidic residues" evidence="3">
    <location>
        <begin position="1136"/>
        <end position="1148"/>
    </location>
</feature>
<feature type="compositionally biased region" description="Basic and acidic residues" evidence="3">
    <location>
        <begin position="1156"/>
        <end position="1171"/>
    </location>
</feature>
<dbReference type="OrthoDB" id="535945at2759"/>
<evidence type="ECO:0000259" key="4">
    <source>
        <dbReference type="PROSITE" id="PS50011"/>
    </source>
</evidence>
<dbReference type="GO" id="GO:0004672">
    <property type="term" value="F:protein kinase activity"/>
    <property type="evidence" value="ECO:0007669"/>
    <property type="project" value="InterPro"/>
</dbReference>
<dbReference type="PANTHER" id="PTHR24418">
    <property type="entry name" value="TYROSINE-PROTEIN KINASE"/>
    <property type="match status" value="1"/>
</dbReference>
<dbReference type="InterPro" id="IPR050198">
    <property type="entry name" value="Non-receptor_tyrosine_kinases"/>
</dbReference>
<feature type="domain" description="Protein kinase" evidence="4">
    <location>
        <begin position="748"/>
        <end position="1044"/>
    </location>
</feature>
<dbReference type="Proteomes" id="UP000245119">
    <property type="component" value="Linkage Group LG12"/>
</dbReference>
<feature type="region of interest" description="Disordered" evidence="3">
    <location>
        <begin position="1050"/>
        <end position="1086"/>
    </location>
</feature>
<evidence type="ECO:0000256" key="3">
    <source>
        <dbReference type="SAM" id="MobiDB-lite"/>
    </source>
</evidence>
<sequence>MDPASVLNFVNKRARADFVGYVDVVTLAPVATPVIRGIRVFNTLVNVPVPQFRRTLQEELSKQLERLSLDSREQWTTRQLLLTDILPRLGYEKDLCAIAAALPASLPAVRQDAAARLEGLLLLFDYRDKAKVKTLLLSVAQMTKSILLQPTNDEHDMRVYVNLHMMCTSALLTKSDSPASGSECKTFMLTPKEIKKQAGSRQEMLKAVLSFYNHFDSCKKGLSLTTLERTKRPQEFSRKHFCEQMSYIFQLLNEVSQEGWSKQSWELLKELHELYQALPTAGKYHLSPENNAVLDFMILRGLVILLNTTFAAAKVEAGSVLYDHAKLAAEITVEVATKCLARPSGSVDVSAGDLGSLLFHESHCVRKAISSADILSLSSLLLFYNKYLNDNLRIADLHISDLATTQENDKGQGEGTGQTCGWHRFKGRMGAGSVEGSVLVHTKDCLVEDSTTCLKKIRLGGQIRHLEMLLQLSPSTHIIQMLAYQVNPFPFYVTEQVKGQRLLDHLLSHRTGQRWLDTPTLCRVSLDIVSALEFLDSKNIASRDITAYDLVVAGRRRRGGKAGELIEVLASDEFTIRLANLSLAHQYRSAQNSEAIITVAEQGPVPVLWTAPEGLVKGEYSCKSMVYSLGCVMYELWTHGFEPFSSYQKTTVETLTQMLTVEDSVTLVHWPCIPQNVYEVIRKCTSFNPSSRPLLTDIKNVLTELISNSGKATRRLSVTTEEDYPRFYSDQRRRQHVPERGIPKDLQPVLDRLISTGHTSTCNTCPYFQSTEAKGFDSPSTARASEWCIDDDRENETSVRENLSPMFVKDVLMSLLECCPPKGLPLPGVTDCTHAATFGKDNTPGDYLLDERVYPRSWTLKEAAAKGLLIEDSNYVPMGPQGVFDVFAAIAKTVHVLHERHWLLRDLRASYILLTRDKYKVSFCRIGRMLHLPSSEMSFVQEPFEDSKRWLAPEVLTSGKYTTANDIFMLGTVFWETFRAREVARKHPSAFDLQTSSLVKAGTPLPQPTHCPDWLYDVILQCRICEPSERPSALQVLQTLEKFMKKEDLERRSLPSARKVQDTGNAPSANHHLSLPLPFHSNEINNDDDMCSPGHVSKRKEIGRKPYQPVNVLPTLKKPVGNLRHDKKSIFSEPATRMEEGESADTARSRLNRNKSRSEPHLLEDREDEDNHLYDVLF</sequence>
<evidence type="ECO:0000313" key="6">
    <source>
        <dbReference type="Proteomes" id="UP000245119"/>
    </source>
</evidence>
<dbReference type="EMBL" id="PZQS01000012">
    <property type="protein sequence ID" value="PVD21409.1"/>
    <property type="molecule type" value="Genomic_DNA"/>
</dbReference>
<dbReference type="STRING" id="400727.A0A2T7NJS0"/>
<dbReference type="Pfam" id="PF07714">
    <property type="entry name" value="PK_Tyr_Ser-Thr"/>
    <property type="match status" value="2"/>
</dbReference>
<reference evidence="5 6" key="1">
    <citation type="submission" date="2018-04" db="EMBL/GenBank/DDBJ databases">
        <title>The genome of golden apple snail Pomacea canaliculata provides insight into stress tolerance and invasive adaptation.</title>
        <authorList>
            <person name="Liu C."/>
            <person name="Liu B."/>
            <person name="Ren Y."/>
            <person name="Zhang Y."/>
            <person name="Wang H."/>
            <person name="Li S."/>
            <person name="Jiang F."/>
            <person name="Yin L."/>
            <person name="Zhang G."/>
            <person name="Qian W."/>
            <person name="Fan W."/>
        </authorList>
    </citation>
    <scope>NUCLEOTIDE SEQUENCE [LARGE SCALE GENOMIC DNA]</scope>
    <source>
        <strain evidence="5">SZHN2017</strain>
        <tissue evidence="5">Muscle</tissue>
    </source>
</reference>
<protein>
    <recommendedName>
        <fullName evidence="4">Protein kinase domain-containing protein</fullName>
    </recommendedName>
</protein>
<dbReference type="InterPro" id="IPR000719">
    <property type="entry name" value="Prot_kinase_dom"/>
</dbReference>
<dbReference type="InterPro" id="IPR001245">
    <property type="entry name" value="Ser-Thr/Tyr_kinase_cat_dom"/>
</dbReference>
<comment type="caution">
    <text evidence="5">The sequence shown here is derived from an EMBL/GenBank/DDBJ whole genome shotgun (WGS) entry which is preliminary data.</text>
</comment>
<feature type="domain" description="Protein kinase" evidence="4">
    <location>
        <begin position="423"/>
        <end position="706"/>
    </location>
</feature>
<dbReference type="Gene3D" id="1.10.510.10">
    <property type="entry name" value="Transferase(Phosphotransferase) domain 1"/>
    <property type="match status" value="2"/>
</dbReference>
<evidence type="ECO:0000313" key="5">
    <source>
        <dbReference type="EMBL" id="PVD21409.1"/>
    </source>
</evidence>
<dbReference type="InterPro" id="IPR011009">
    <property type="entry name" value="Kinase-like_dom_sf"/>
</dbReference>
<proteinExistence type="predicted"/>
<keyword evidence="6" id="KW-1185">Reference proteome</keyword>
<organism evidence="5 6">
    <name type="scientific">Pomacea canaliculata</name>
    <name type="common">Golden apple snail</name>
    <dbReference type="NCBI Taxonomy" id="400727"/>
    <lineage>
        <taxon>Eukaryota</taxon>
        <taxon>Metazoa</taxon>
        <taxon>Spiralia</taxon>
        <taxon>Lophotrochozoa</taxon>
        <taxon>Mollusca</taxon>
        <taxon>Gastropoda</taxon>
        <taxon>Caenogastropoda</taxon>
        <taxon>Architaenioglossa</taxon>
        <taxon>Ampullarioidea</taxon>
        <taxon>Ampullariidae</taxon>
        <taxon>Pomacea</taxon>
    </lineage>
</organism>
<evidence type="ECO:0000256" key="2">
    <source>
        <dbReference type="ARBA" id="ARBA00022840"/>
    </source>
</evidence>
<feature type="region of interest" description="Disordered" evidence="3">
    <location>
        <begin position="1123"/>
        <end position="1171"/>
    </location>
</feature>
<dbReference type="AlphaFoldDB" id="A0A2T7NJS0"/>
<evidence type="ECO:0000256" key="1">
    <source>
        <dbReference type="ARBA" id="ARBA00022741"/>
    </source>
</evidence>